<dbReference type="InParanoid" id="A0A507B9X8"/>
<gene>
    <name evidence="2" type="ORF">E0L32_004394</name>
</gene>
<dbReference type="RefSeq" id="XP_030997125.1">
    <property type="nucleotide sequence ID" value="XM_031138800.1"/>
</dbReference>
<feature type="region of interest" description="Disordered" evidence="1">
    <location>
        <begin position="1"/>
        <end position="73"/>
    </location>
</feature>
<keyword evidence="3" id="KW-1185">Reference proteome</keyword>
<reference evidence="2 3" key="1">
    <citation type="submission" date="2019-06" db="EMBL/GenBank/DDBJ databases">
        <title>Draft genome sequence of the filamentous fungus Phialemoniopsis curvata isolated from diesel fuel.</title>
        <authorList>
            <person name="Varaljay V.A."/>
            <person name="Lyon W.J."/>
            <person name="Crouch A.L."/>
            <person name="Drake C.E."/>
            <person name="Hollomon J.M."/>
            <person name="Nadeau L.J."/>
            <person name="Nunn H.S."/>
            <person name="Stevenson B.S."/>
            <person name="Bojanowski C.L."/>
            <person name="Crookes-Goodson W.J."/>
        </authorList>
    </citation>
    <scope>NUCLEOTIDE SEQUENCE [LARGE SCALE GENOMIC DNA]</scope>
    <source>
        <strain evidence="2 3">D216</strain>
    </source>
</reference>
<accession>A0A507B9X8</accession>
<organism evidence="2 3">
    <name type="scientific">Thyridium curvatum</name>
    <dbReference type="NCBI Taxonomy" id="1093900"/>
    <lineage>
        <taxon>Eukaryota</taxon>
        <taxon>Fungi</taxon>
        <taxon>Dikarya</taxon>
        <taxon>Ascomycota</taxon>
        <taxon>Pezizomycotina</taxon>
        <taxon>Sordariomycetes</taxon>
        <taxon>Sordariomycetidae</taxon>
        <taxon>Thyridiales</taxon>
        <taxon>Thyridiaceae</taxon>
        <taxon>Thyridium</taxon>
    </lineage>
</organism>
<dbReference type="GeneID" id="41971841"/>
<dbReference type="AlphaFoldDB" id="A0A507B9X8"/>
<protein>
    <submittedName>
        <fullName evidence="2">Uncharacterized protein</fullName>
    </submittedName>
</protein>
<evidence type="ECO:0000313" key="2">
    <source>
        <dbReference type="EMBL" id="TPX15414.1"/>
    </source>
</evidence>
<dbReference type="EMBL" id="SKBQ01000021">
    <property type="protein sequence ID" value="TPX15414.1"/>
    <property type="molecule type" value="Genomic_DNA"/>
</dbReference>
<evidence type="ECO:0000313" key="3">
    <source>
        <dbReference type="Proteomes" id="UP000319257"/>
    </source>
</evidence>
<proteinExistence type="predicted"/>
<feature type="compositionally biased region" description="Polar residues" evidence="1">
    <location>
        <begin position="1"/>
        <end position="11"/>
    </location>
</feature>
<dbReference type="Proteomes" id="UP000319257">
    <property type="component" value="Unassembled WGS sequence"/>
</dbReference>
<sequence length="150" mass="16172">MNDTMSSTVHTSAKRRPPDDGDGCAHVQSPPAKRPSTNHVSLGPGGIDDCHDGHGHGRSRHPRSVDPPLTRDQLCDSTPEELVDVIMHLQAHLSEQSALFSARYDSLSHEMLNMKRSLSHIFAAQGKAMSTAATVGRILFLSTSNAIAAR</sequence>
<name>A0A507B9X8_9PEZI</name>
<evidence type="ECO:0000256" key="1">
    <source>
        <dbReference type="SAM" id="MobiDB-lite"/>
    </source>
</evidence>
<comment type="caution">
    <text evidence="2">The sequence shown here is derived from an EMBL/GenBank/DDBJ whole genome shotgun (WGS) entry which is preliminary data.</text>
</comment>